<protein>
    <submittedName>
        <fullName evidence="2">Zinc ribbon domain-containing protein</fullName>
    </submittedName>
</protein>
<name>A0ABS7K543_9BACI</name>
<feature type="transmembrane region" description="Helical" evidence="1">
    <location>
        <begin position="324"/>
        <end position="347"/>
    </location>
</feature>
<evidence type="ECO:0000256" key="1">
    <source>
        <dbReference type="SAM" id="Phobius"/>
    </source>
</evidence>
<proteinExistence type="predicted"/>
<dbReference type="Proteomes" id="UP000769780">
    <property type="component" value="Unassembled WGS sequence"/>
</dbReference>
<feature type="transmembrane region" description="Helical" evidence="1">
    <location>
        <begin position="440"/>
        <end position="460"/>
    </location>
</feature>
<keyword evidence="1" id="KW-1133">Transmembrane helix</keyword>
<sequence length="543" mass="59128">MFCKTCGEKCPSLGNYCLNDGTYFSQERVDFKLNGKRKFCQDCGTEGGSGQNYCLSCGADLKLYTKKAKHAYQEPSNKEQATKRKSPTTPVALPKFSLENLKLAIIPAFISIVILTVISFGVLSMSQSYVTDLLLTGDSELSEITEFLGVMGEETDANVPDLSNIIGLTDIMMYSTLQGSTFEFEATSSDGVDGSTRASIDLPNGTFLYILIPFVSLFIGGTVLGARNRDKQGSLLGLNLSMAVIVAVILAIVSIFAGFSYKAKMASEFFNVNIQMANNYSFIGTLLISFLFALVFGGLGVLFSRNYRKITGHLPDLMPYGVAVHQAFSTMVRGMTLLFVVFTVYFATKVHELKDSLGMFLAGSGIETLLEKSSLFVVSLSAQLSNYVWNLLHGAPFHLTAKDDGEEMSLGYSIFKGLTSSGEQESEIFFLQQMLEGSSLGLSLKIALLLPILLFVWAGYQMAKGHENQLKQVAVFSLVYSICMGGLAHFTDLSFAVKISETGYGSEEVSASLGFSGVGVLIRSFIVAFFFSYAGTWVRKLKS</sequence>
<dbReference type="RefSeq" id="WP_221873486.1">
    <property type="nucleotide sequence ID" value="NZ_JACWFH010000012.1"/>
</dbReference>
<feature type="transmembrane region" description="Helical" evidence="1">
    <location>
        <begin position="472"/>
        <end position="491"/>
    </location>
</feature>
<organism evidence="2 3">
    <name type="scientific">Mesobacillus maritimus</name>
    <dbReference type="NCBI Taxonomy" id="1643336"/>
    <lineage>
        <taxon>Bacteria</taxon>
        <taxon>Bacillati</taxon>
        <taxon>Bacillota</taxon>
        <taxon>Bacilli</taxon>
        <taxon>Bacillales</taxon>
        <taxon>Bacillaceae</taxon>
        <taxon>Mesobacillus</taxon>
    </lineage>
</organism>
<feature type="transmembrane region" description="Helical" evidence="1">
    <location>
        <begin position="238"/>
        <end position="261"/>
    </location>
</feature>
<keyword evidence="1" id="KW-0812">Transmembrane</keyword>
<keyword evidence="3" id="KW-1185">Reference proteome</keyword>
<reference evidence="2 3" key="1">
    <citation type="submission" date="2020-07" db="EMBL/GenBank/DDBJ databases">
        <title>Fungal Genomes of the International Space Station.</title>
        <authorList>
            <person name="Seuylemezian A."/>
            <person name="Singh N.K."/>
            <person name="Wood J."/>
            <person name="Venkateswaran K."/>
        </authorList>
    </citation>
    <scope>NUCLEOTIDE SEQUENCE [LARGE SCALE GENOMIC DNA]</scope>
    <source>
        <strain evidence="2 3">PL-B2</strain>
    </source>
</reference>
<gene>
    <name evidence="2" type="ORF">H0185_10695</name>
</gene>
<accession>A0ABS7K543</accession>
<comment type="caution">
    <text evidence="2">The sequence shown here is derived from an EMBL/GenBank/DDBJ whole genome shotgun (WGS) entry which is preliminary data.</text>
</comment>
<dbReference type="EMBL" id="JACWFH010000012">
    <property type="protein sequence ID" value="MBY0097261.1"/>
    <property type="molecule type" value="Genomic_DNA"/>
</dbReference>
<keyword evidence="1" id="KW-0472">Membrane</keyword>
<feature type="transmembrane region" description="Helical" evidence="1">
    <location>
        <begin position="511"/>
        <end position="534"/>
    </location>
</feature>
<evidence type="ECO:0000313" key="2">
    <source>
        <dbReference type="EMBL" id="MBY0097261.1"/>
    </source>
</evidence>
<evidence type="ECO:0000313" key="3">
    <source>
        <dbReference type="Proteomes" id="UP000769780"/>
    </source>
</evidence>
<feature type="transmembrane region" description="Helical" evidence="1">
    <location>
        <begin position="281"/>
        <end position="303"/>
    </location>
</feature>
<feature type="transmembrane region" description="Helical" evidence="1">
    <location>
        <begin position="103"/>
        <end position="125"/>
    </location>
</feature>
<feature type="transmembrane region" description="Helical" evidence="1">
    <location>
        <begin position="207"/>
        <end position="226"/>
    </location>
</feature>